<dbReference type="AlphaFoldDB" id="E0UN53"/>
<dbReference type="RefSeq" id="WP_013335125.1">
    <property type="nucleotide sequence ID" value="NC_014534.1"/>
</dbReference>
<evidence type="ECO:0000313" key="2">
    <source>
        <dbReference type="Proteomes" id="UP000008206"/>
    </source>
</evidence>
<accession>E0UN53</accession>
<dbReference type="EMBL" id="CP002200">
    <property type="protein sequence ID" value="ADN18383.1"/>
    <property type="molecule type" value="Genomic_DNA"/>
</dbReference>
<reference evidence="2" key="1">
    <citation type="journal article" date="2011" name="MBio">
        <title>Novel metabolic attributes of the genus Cyanothece, comprising a group of unicellular nitrogen-fixing Cyanobacteria.</title>
        <authorList>
            <person name="Bandyopadhyay A."/>
            <person name="Elvitigala T."/>
            <person name="Welsh E."/>
            <person name="Stockel J."/>
            <person name="Liberton M."/>
            <person name="Min H."/>
            <person name="Sherman L.A."/>
            <person name="Pakrasi H.B."/>
        </authorList>
    </citation>
    <scope>NUCLEOTIDE SEQUENCE [LARGE SCALE GENOMIC DNA]</scope>
    <source>
        <strain evidence="2">PCC 7822</strain>
        <plasmid evidence="2">Cy782202</plasmid>
    </source>
</reference>
<dbReference type="HOGENOM" id="CLU_100148_0_0_3"/>
<evidence type="ECO:0008006" key="3">
    <source>
        <dbReference type="Google" id="ProtNLM"/>
    </source>
</evidence>
<gene>
    <name evidence="1" type="ordered locus">Cyan7822_6632</name>
</gene>
<evidence type="ECO:0000313" key="1">
    <source>
        <dbReference type="EMBL" id="ADN18383.1"/>
    </source>
</evidence>
<dbReference type="Proteomes" id="UP000008206">
    <property type="component" value="Plasmid Cy782202"/>
</dbReference>
<dbReference type="SUPFAM" id="SSF49785">
    <property type="entry name" value="Galactose-binding domain-like"/>
    <property type="match status" value="1"/>
</dbReference>
<dbReference type="InterPro" id="IPR026374">
    <property type="entry name" value="Cyano_PEP"/>
</dbReference>
<name>E0UN53_GLOV7</name>
<dbReference type="KEGG" id="cyj:Cyan7822_6632"/>
<proteinExistence type="predicted"/>
<organism evidence="1 2">
    <name type="scientific">Gloeothece verrucosa (strain PCC 7822)</name>
    <name type="common">Cyanothece sp. (strain PCC 7822)</name>
    <dbReference type="NCBI Taxonomy" id="497965"/>
    <lineage>
        <taxon>Bacteria</taxon>
        <taxon>Bacillati</taxon>
        <taxon>Cyanobacteriota</taxon>
        <taxon>Cyanophyceae</taxon>
        <taxon>Oscillatoriophycideae</taxon>
        <taxon>Chroococcales</taxon>
        <taxon>Aphanothecaceae</taxon>
        <taxon>Gloeothece</taxon>
        <taxon>Gloeothece verrucosa</taxon>
    </lineage>
</organism>
<dbReference type="InterPro" id="IPR008979">
    <property type="entry name" value="Galactose-bd-like_sf"/>
</dbReference>
<dbReference type="NCBIfam" id="TIGR04155">
    <property type="entry name" value="cyano_PEP"/>
    <property type="match status" value="1"/>
</dbReference>
<geneLocation type="plasmid" evidence="1 2">
    <name>Cy782202</name>
</geneLocation>
<keyword evidence="1" id="KW-0614">Plasmid</keyword>
<dbReference type="Gene3D" id="2.60.120.260">
    <property type="entry name" value="Galactose-binding domain-like"/>
    <property type="match status" value="1"/>
</dbReference>
<dbReference type="OrthoDB" id="9152028at2"/>
<sequence>MKLSLFAITTATLTLGIMGIAQAGTIVVPNFVSTTLSTNPSAGVALNNIINQSGLSVGYTAGADFDAYLASNPTHKGGSATSFFTGTGSIKGSITFDFGTATTLESLAIWNISGILAPQGVSLRDFSLQASSTSDFSSPITLGSFTVPRPTADPTPNNGVFTFTPTTARFFRLNTLTNYGSSIVGLGEIVFEQSQDIRSIPEPLTLLGVGTAVGFSTLFKQTRNKMQKHR</sequence>
<keyword evidence="2" id="KW-1185">Reference proteome</keyword>
<protein>
    <recommendedName>
        <fullName evidence="3">Coagulation factor 5/8 type domain protein</fullName>
    </recommendedName>
</protein>